<proteinExistence type="inferred from homology"/>
<dbReference type="Gene3D" id="1.10.4190.10">
    <property type="entry name" value="Urease accessory protein UreF"/>
    <property type="match status" value="1"/>
</dbReference>
<organism evidence="4 5">
    <name type="scientific">Mesorhizobium australicum</name>
    <dbReference type="NCBI Taxonomy" id="536018"/>
    <lineage>
        <taxon>Bacteria</taxon>
        <taxon>Pseudomonadati</taxon>
        <taxon>Pseudomonadota</taxon>
        <taxon>Alphaproteobacteria</taxon>
        <taxon>Hyphomicrobiales</taxon>
        <taxon>Phyllobacteriaceae</taxon>
        <taxon>Mesorhizobium</taxon>
    </lineage>
</organism>
<dbReference type="PANTHER" id="PTHR33620">
    <property type="entry name" value="UREASE ACCESSORY PROTEIN F"/>
    <property type="match status" value="1"/>
</dbReference>
<name>A0A1X7MPJ7_9HYPH</name>
<evidence type="ECO:0000256" key="3">
    <source>
        <dbReference type="HAMAP-Rule" id="MF_01385"/>
    </source>
</evidence>
<dbReference type="AlphaFoldDB" id="A0A1X7MPJ7"/>
<gene>
    <name evidence="3" type="primary">ureF</name>
    <name evidence="4" type="ORF">SAMN02982922_0444</name>
</gene>
<dbReference type="Proteomes" id="UP000193083">
    <property type="component" value="Unassembled WGS sequence"/>
</dbReference>
<dbReference type="GO" id="GO:0005737">
    <property type="term" value="C:cytoplasm"/>
    <property type="evidence" value="ECO:0007669"/>
    <property type="project" value="UniProtKB-SubCell"/>
</dbReference>
<comment type="subcellular location">
    <subcellularLocation>
        <location evidence="3">Cytoplasm</location>
    </subcellularLocation>
</comment>
<dbReference type="OrthoDB" id="9798772at2"/>
<dbReference type="PANTHER" id="PTHR33620:SF1">
    <property type="entry name" value="UREASE ACCESSORY PROTEIN F"/>
    <property type="match status" value="1"/>
</dbReference>
<comment type="similarity">
    <text evidence="3">Belongs to the UreF family.</text>
</comment>
<protein>
    <recommendedName>
        <fullName evidence="3">Urease accessory protein UreF</fullName>
    </recommendedName>
</protein>
<dbReference type="HAMAP" id="MF_01385">
    <property type="entry name" value="UreF"/>
    <property type="match status" value="1"/>
</dbReference>
<dbReference type="EMBL" id="FXBL01000003">
    <property type="protein sequence ID" value="SMH26769.1"/>
    <property type="molecule type" value="Genomic_DNA"/>
</dbReference>
<comment type="function">
    <text evidence="3">Required for maturation of urease via the functional incorporation of the urease nickel metallocenter.</text>
</comment>
<accession>A0A1X7MPJ7</accession>
<keyword evidence="5" id="KW-1185">Reference proteome</keyword>
<keyword evidence="2 3" id="KW-0143">Chaperone</keyword>
<dbReference type="RefSeq" id="WP_085462655.1">
    <property type="nucleotide sequence ID" value="NZ_FXBL01000003.1"/>
</dbReference>
<dbReference type="InterPro" id="IPR002639">
    <property type="entry name" value="UreF"/>
</dbReference>
<sequence length="235" mass="25141">MNEMWVGTAIDTSFLTALQLADSSLPIGRYVHSSGLEGILEELPKNSAQIVEVVKAVLLHGSGRCDAVAAAHAHRMFSVADLDQLHDVDERLLATKLSVPARNASTSCGRQLAKLALQVWPHEVLDPFCREVQLRETGNLAVVAAAVSASRGIGIENTLLAELRGTASGLLSAAVRLGRMGSAEAQVHLYQCVPTIVEAAEKALLLALDDMSSTTLELDIAMLQLQRNPLRLFAT</sequence>
<keyword evidence="1 3" id="KW-0996">Nickel insertion</keyword>
<comment type="subunit">
    <text evidence="3">UreD, UreF and UreG form a complex that acts as a GTP-hydrolysis-dependent molecular chaperone, activating the urease apoprotein by helping to assemble the nickel containing metallocenter of UreC. The UreE protein probably delivers the nickel.</text>
</comment>
<keyword evidence="3" id="KW-0963">Cytoplasm</keyword>
<evidence type="ECO:0000313" key="5">
    <source>
        <dbReference type="Proteomes" id="UP000193083"/>
    </source>
</evidence>
<evidence type="ECO:0000256" key="2">
    <source>
        <dbReference type="ARBA" id="ARBA00023186"/>
    </source>
</evidence>
<dbReference type="GO" id="GO:0016151">
    <property type="term" value="F:nickel cation binding"/>
    <property type="evidence" value="ECO:0007669"/>
    <property type="project" value="UniProtKB-UniRule"/>
</dbReference>
<dbReference type="Pfam" id="PF01730">
    <property type="entry name" value="UreF"/>
    <property type="match status" value="1"/>
</dbReference>
<dbReference type="InterPro" id="IPR038277">
    <property type="entry name" value="UreF_sf"/>
</dbReference>
<reference evidence="4 5" key="1">
    <citation type="submission" date="2017-04" db="EMBL/GenBank/DDBJ databases">
        <authorList>
            <person name="Afonso C.L."/>
            <person name="Miller P.J."/>
            <person name="Scott M.A."/>
            <person name="Spackman E."/>
            <person name="Goraichik I."/>
            <person name="Dimitrov K.M."/>
            <person name="Suarez D.L."/>
            <person name="Swayne D.E."/>
        </authorList>
    </citation>
    <scope>NUCLEOTIDE SEQUENCE [LARGE SCALE GENOMIC DNA]</scope>
    <source>
        <strain evidence="4 5">B5P</strain>
    </source>
</reference>
<evidence type="ECO:0000256" key="1">
    <source>
        <dbReference type="ARBA" id="ARBA00022988"/>
    </source>
</evidence>
<evidence type="ECO:0000313" key="4">
    <source>
        <dbReference type="EMBL" id="SMH26769.1"/>
    </source>
</evidence>
<dbReference type="PIRSF" id="PIRSF009467">
    <property type="entry name" value="Ureas_acces_UreF"/>
    <property type="match status" value="1"/>
</dbReference>